<keyword evidence="3 6" id="KW-0805">Transcription regulation</keyword>
<dbReference type="PANTHER" id="PTHR12532:SF6">
    <property type="entry name" value="TRANSCRIPTIONAL REGULATORY PROTEIN YEBC-RELATED"/>
    <property type="match status" value="1"/>
</dbReference>
<evidence type="ECO:0000256" key="6">
    <source>
        <dbReference type="HAMAP-Rule" id="MF_00693"/>
    </source>
</evidence>
<dbReference type="Pfam" id="PF01709">
    <property type="entry name" value="Transcrip_reg"/>
    <property type="match status" value="1"/>
</dbReference>
<dbReference type="EMBL" id="LBOI01000009">
    <property type="protein sequence ID" value="KKP31467.1"/>
    <property type="molecule type" value="Genomic_DNA"/>
</dbReference>
<evidence type="ECO:0000256" key="2">
    <source>
        <dbReference type="ARBA" id="ARBA00022490"/>
    </source>
</evidence>
<keyword evidence="2 6" id="KW-0963">Cytoplasm</keyword>
<dbReference type="Gene3D" id="1.10.10.200">
    <property type="match status" value="1"/>
</dbReference>
<dbReference type="HAMAP" id="MF_00693">
    <property type="entry name" value="Transcrip_reg_TACO1"/>
    <property type="match status" value="1"/>
</dbReference>
<dbReference type="FunFam" id="1.10.10.200:FF:000002">
    <property type="entry name" value="Probable transcriptional regulatory protein CLM62_37755"/>
    <property type="match status" value="1"/>
</dbReference>
<dbReference type="Pfam" id="PF20772">
    <property type="entry name" value="TACO1_YebC_N"/>
    <property type="match status" value="1"/>
</dbReference>
<dbReference type="InterPro" id="IPR002876">
    <property type="entry name" value="Transcrip_reg_TACO1-like"/>
</dbReference>
<dbReference type="Proteomes" id="UP000034803">
    <property type="component" value="Unassembled WGS sequence"/>
</dbReference>
<protein>
    <recommendedName>
        <fullName evidence="6">Probable transcriptional regulatory protein UR21_C0009G0048</fullName>
    </recommendedName>
</protein>
<dbReference type="InterPro" id="IPR026564">
    <property type="entry name" value="Transcrip_reg_TACO1-like_dom3"/>
</dbReference>
<feature type="domain" description="TACO1/YebC-like N-terminal" evidence="8">
    <location>
        <begin position="5"/>
        <end position="75"/>
    </location>
</feature>
<dbReference type="Gene3D" id="3.30.70.980">
    <property type="match status" value="4"/>
</dbReference>
<proteinExistence type="inferred from homology"/>
<sequence>MSGHSHFATIKRQKETKDAAKGNLFGKLSKTISIAIKSGGGANPDTNFKLRVAIDKAKEFNMPKDNIDRILKSAMEKMDNIEEITYEGFGPCGVGVLVETVTDNKNRTAQEFKNIFEKSGGSMAGPGAVSYNFENKGFLLVQKKGDVENQILTLIDIGIEDCEEREDGLEVAGFVILSTELRMEAKTYLEVTNDDQIAKITNFLEELEEHDDVQKVYSNF</sequence>
<comment type="subcellular location">
    <subcellularLocation>
        <location evidence="6">Cytoplasm</location>
    </subcellularLocation>
</comment>
<evidence type="ECO:0000256" key="5">
    <source>
        <dbReference type="ARBA" id="ARBA00023163"/>
    </source>
</evidence>
<organism evidence="9 10">
    <name type="scientific">Candidatus Woesebacteria bacterium GW2011_GWC2_31_9</name>
    <dbReference type="NCBI Taxonomy" id="1618586"/>
    <lineage>
        <taxon>Bacteria</taxon>
        <taxon>Candidatus Woeseibacteriota</taxon>
    </lineage>
</organism>
<comment type="similarity">
    <text evidence="1 6">Belongs to the TACO1 family.</text>
</comment>
<gene>
    <name evidence="9" type="ORF">UR21_C0009G0048</name>
</gene>
<evidence type="ECO:0000259" key="7">
    <source>
        <dbReference type="Pfam" id="PF01709"/>
    </source>
</evidence>
<keyword evidence="4 6" id="KW-0238">DNA-binding</keyword>
<reference evidence="9 10" key="1">
    <citation type="journal article" date="2015" name="Nature">
        <title>rRNA introns, odd ribosomes, and small enigmatic genomes across a large radiation of phyla.</title>
        <authorList>
            <person name="Brown C.T."/>
            <person name="Hug L.A."/>
            <person name="Thomas B.C."/>
            <person name="Sharon I."/>
            <person name="Castelle C.J."/>
            <person name="Singh A."/>
            <person name="Wilkins M.J."/>
            <person name="Williams K.H."/>
            <person name="Banfield J.F."/>
        </authorList>
    </citation>
    <scope>NUCLEOTIDE SEQUENCE [LARGE SCALE GENOMIC DNA]</scope>
</reference>
<keyword evidence="5 6" id="KW-0804">Transcription</keyword>
<evidence type="ECO:0000256" key="3">
    <source>
        <dbReference type="ARBA" id="ARBA00023015"/>
    </source>
</evidence>
<feature type="domain" description="TACO1/YebC-like second and third" evidence="7">
    <location>
        <begin position="82"/>
        <end position="220"/>
    </location>
</feature>
<evidence type="ECO:0000256" key="4">
    <source>
        <dbReference type="ARBA" id="ARBA00023125"/>
    </source>
</evidence>
<dbReference type="GO" id="GO:0006355">
    <property type="term" value="P:regulation of DNA-templated transcription"/>
    <property type="evidence" value="ECO:0007669"/>
    <property type="project" value="UniProtKB-UniRule"/>
</dbReference>
<evidence type="ECO:0000256" key="1">
    <source>
        <dbReference type="ARBA" id="ARBA00008724"/>
    </source>
</evidence>
<comment type="caution">
    <text evidence="9">The sequence shown here is derived from an EMBL/GenBank/DDBJ whole genome shotgun (WGS) entry which is preliminary data.</text>
</comment>
<dbReference type="InterPro" id="IPR029072">
    <property type="entry name" value="YebC-like"/>
</dbReference>
<dbReference type="SUPFAM" id="SSF75625">
    <property type="entry name" value="YebC-like"/>
    <property type="match status" value="1"/>
</dbReference>
<dbReference type="GO" id="GO:0005829">
    <property type="term" value="C:cytosol"/>
    <property type="evidence" value="ECO:0007669"/>
    <property type="project" value="TreeGrafter"/>
</dbReference>
<dbReference type="InterPro" id="IPR017856">
    <property type="entry name" value="Integrase-like_N"/>
</dbReference>
<evidence type="ECO:0000313" key="9">
    <source>
        <dbReference type="EMBL" id="KKP31467.1"/>
    </source>
</evidence>
<dbReference type="PANTHER" id="PTHR12532">
    <property type="entry name" value="TRANSLATIONAL ACTIVATOR OF CYTOCHROME C OXIDASE 1"/>
    <property type="match status" value="1"/>
</dbReference>
<dbReference type="InterPro" id="IPR049083">
    <property type="entry name" value="TACO1_YebC_N"/>
</dbReference>
<dbReference type="InterPro" id="IPR048300">
    <property type="entry name" value="TACO1_YebC-like_2nd/3rd_dom"/>
</dbReference>
<evidence type="ECO:0000259" key="8">
    <source>
        <dbReference type="Pfam" id="PF20772"/>
    </source>
</evidence>
<dbReference type="AlphaFoldDB" id="A0A0G0BK85"/>
<name>A0A0G0BK85_9BACT</name>
<evidence type="ECO:0000313" key="10">
    <source>
        <dbReference type="Proteomes" id="UP000034803"/>
    </source>
</evidence>
<dbReference type="GO" id="GO:0003677">
    <property type="term" value="F:DNA binding"/>
    <property type="evidence" value="ECO:0007669"/>
    <property type="project" value="UniProtKB-UniRule"/>
</dbReference>
<accession>A0A0G0BK85</accession>